<dbReference type="PANTHER" id="PTHR30619">
    <property type="entry name" value="DNA INTERNALIZATION/COMPETENCE PROTEIN COMEC/REC2"/>
    <property type="match status" value="1"/>
</dbReference>
<organism evidence="8 9">
    <name type="scientific">Crenobacter caeni</name>
    <dbReference type="NCBI Taxonomy" id="2705474"/>
    <lineage>
        <taxon>Bacteria</taxon>
        <taxon>Pseudomonadati</taxon>
        <taxon>Pseudomonadota</taxon>
        <taxon>Betaproteobacteria</taxon>
        <taxon>Neisseriales</taxon>
        <taxon>Neisseriaceae</taxon>
        <taxon>Crenobacter</taxon>
    </lineage>
</organism>
<dbReference type="Pfam" id="PF03772">
    <property type="entry name" value="Competence"/>
    <property type="match status" value="1"/>
</dbReference>
<dbReference type="PANTHER" id="PTHR30619:SF1">
    <property type="entry name" value="RECOMBINATION PROTEIN 2"/>
    <property type="match status" value="1"/>
</dbReference>
<dbReference type="InterPro" id="IPR025405">
    <property type="entry name" value="DUF4131"/>
</dbReference>
<dbReference type="Pfam" id="PF13567">
    <property type="entry name" value="DUF4131"/>
    <property type="match status" value="1"/>
</dbReference>
<protein>
    <submittedName>
        <fullName evidence="8">DNA internalization-related competence protein ComEC/Rec2</fullName>
    </submittedName>
</protein>
<evidence type="ECO:0000256" key="2">
    <source>
        <dbReference type="ARBA" id="ARBA00022475"/>
    </source>
</evidence>
<feature type="transmembrane region" description="Helical" evidence="6">
    <location>
        <begin position="324"/>
        <end position="357"/>
    </location>
</feature>
<name>A0A6B2KTC7_9NEIS</name>
<dbReference type="InterPro" id="IPR052159">
    <property type="entry name" value="Competence_DNA_uptake"/>
</dbReference>
<feature type="transmembrane region" description="Helical" evidence="6">
    <location>
        <begin position="199"/>
        <end position="219"/>
    </location>
</feature>
<sequence>MDRLAAFCLGIALTALLPGLPSSAVLLSTLPVLFLLFALARLARPRWLARAVWGLAACLLGFAWAAWRADLRLADALLPEREAVPTVVVGEVASLPVEGEFATRFRLRVLEAPPGVPDEVLVSDYRHRAWPAGSVWQTTLRLRAPRGVANPAGFDAEAWYWSEGIRATATVGKARVAMGEAPWWRAGVDRVREAALTRIYRVLGEGDAAALIAALTVGAQGALSPELWQTLRQTGTVHLISISGVHVTMLSALAAWCALVLTRRFGGGATPRVWVALAALAAALLYSALAGFALPTVRTLLALSAATLFLLMRRQTGVFTVWRAVLALVLLVDPFAVLAPGVWLSFGLVGALLWAGFGRRPQSGWRQVLAGQWAIALVSPLPLLWLFGELPLISAPANLVAIPWVTLLLAPLSLVALVLPWNWPLAACGQLAEAFVWAMQGLAQFPQWSPPALPPPLLLLALPAALLLLLPLGAGWRALAACLWLPLFMWRPPQPAPGEAEVRMFDVGQGLSLLVRTQRHTLLYDTGAGDAARVLRPQLVALGVGALDTLILSHDDADHVGAAASLMASFPVRRVVAGQPERLAARGVLQAQPCVRRSWVWDGVRFDVLPGEAGAADDNAASCSLRVATPSRALLVTGDLPQAAEAALIGRYGRALTSDVWVAGHHGSRTSSSPAILGVVRPAWALVSAGYRNRYRHPHAEVLARFGALGVRVKRTDLDGQLTVRLGQTVVVEAWRAQAPRYWRAGPSAP</sequence>
<feature type="transmembrane region" description="Helical" evidence="6">
    <location>
        <begin position="399"/>
        <end position="421"/>
    </location>
</feature>
<gene>
    <name evidence="8" type="ORF">GZH52_11355</name>
</gene>
<keyword evidence="5 6" id="KW-0472">Membrane</keyword>
<dbReference type="RefSeq" id="WP_163316571.1">
    <property type="nucleotide sequence ID" value="NZ_JAAGAA010000009.1"/>
</dbReference>
<keyword evidence="4 6" id="KW-1133">Transmembrane helix</keyword>
<evidence type="ECO:0000256" key="3">
    <source>
        <dbReference type="ARBA" id="ARBA00022692"/>
    </source>
</evidence>
<accession>A0A6B2KTC7</accession>
<evidence type="ECO:0000313" key="8">
    <source>
        <dbReference type="EMBL" id="NDV13381.1"/>
    </source>
</evidence>
<feature type="transmembrane region" description="Helical" evidence="6">
    <location>
        <begin position="369"/>
        <end position="387"/>
    </location>
</feature>
<dbReference type="GO" id="GO:0030420">
    <property type="term" value="P:establishment of competence for transformation"/>
    <property type="evidence" value="ECO:0007669"/>
    <property type="project" value="InterPro"/>
</dbReference>
<feature type="transmembrane region" description="Helical" evidence="6">
    <location>
        <begin position="457"/>
        <end position="485"/>
    </location>
</feature>
<dbReference type="NCBIfam" id="TIGR00361">
    <property type="entry name" value="ComEC_Rec2"/>
    <property type="match status" value="1"/>
</dbReference>
<keyword evidence="3 6" id="KW-0812">Transmembrane</keyword>
<comment type="caution">
    <text evidence="8">The sequence shown here is derived from an EMBL/GenBank/DDBJ whole genome shotgun (WGS) entry which is preliminary data.</text>
</comment>
<evidence type="ECO:0000256" key="1">
    <source>
        <dbReference type="ARBA" id="ARBA00004651"/>
    </source>
</evidence>
<dbReference type="InterPro" id="IPR036866">
    <property type="entry name" value="RibonucZ/Hydroxyglut_hydro"/>
</dbReference>
<dbReference type="AlphaFoldDB" id="A0A6B2KTC7"/>
<dbReference type="EMBL" id="JAAGAA010000009">
    <property type="protein sequence ID" value="NDV13381.1"/>
    <property type="molecule type" value="Genomic_DNA"/>
</dbReference>
<feature type="transmembrane region" description="Helical" evidence="6">
    <location>
        <begin position="273"/>
        <end position="289"/>
    </location>
</feature>
<comment type="subcellular location">
    <subcellularLocation>
        <location evidence="1">Cell membrane</location>
        <topology evidence="1">Multi-pass membrane protein</topology>
    </subcellularLocation>
</comment>
<dbReference type="SUPFAM" id="SSF56281">
    <property type="entry name" value="Metallo-hydrolase/oxidoreductase"/>
    <property type="match status" value="1"/>
</dbReference>
<dbReference type="NCBIfam" id="TIGR00360">
    <property type="entry name" value="ComEC_N-term"/>
    <property type="match status" value="1"/>
</dbReference>
<dbReference type="SMART" id="SM00849">
    <property type="entry name" value="Lactamase_B"/>
    <property type="match status" value="1"/>
</dbReference>
<dbReference type="Gene3D" id="3.60.15.10">
    <property type="entry name" value="Ribonuclease Z/Hydroxyacylglutathione hydrolase-like"/>
    <property type="match status" value="1"/>
</dbReference>
<evidence type="ECO:0000256" key="5">
    <source>
        <dbReference type="ARBA" id="ARBA00023136"/>
    </source>
</evidence>
<dbReference type="InterPro" id="IPR004797">
    <property type="entry name" value="Competence_ComEC/Rec2"/>
</dbReference>
<dbReference type="Pfam" id="PF00753">
    <property type="entry name" value="Lactamase_B"/>
    <property type="match status" value="1"/>
</dbReference>
<reference evidence="8 9" key="1">
    <citation type="submission" date="2020-02" db="EMBL/GenBank/DDBJ databases">
        <authorList>
            <person name="Yang Z."/>
        </authorList>
    </citation>
    <scope>NUCLEOTIDE SEQUENCE [LARGE SCALE GENOMIC DNA]</scope>
    <source>
        <strain evidence="8 9">HX-7-9</strain>
    </source>
</reference>
<evidence type="ECO:0000259" key="7">
    <source>
        <dbReference type="SMART" id="SM00849"/>
    </source>
</evidence>
<feature type="transmembrane region" description="Helical" evidence="6">
    <location>
        <begin position="239"/>
        <end position="261"/>
    </location>
</feature>
<evidence type="ECO:0000256" key="6">
    <source>
        <dbReference type="SAM" id="Phobius"/>
    </source>
</evidence>
<evidence type="ECO:0000313" key="9">
    <source>
        <dbReference type="Proteomes" id="UP000482578"/>
    </source>
</evidence>
<dbReference type="InterPro" id="IPR004477">
    <property type="entry name" value="ComEC_N"/>
</dbReference>
<feature type="transmembrane region" description="Helical" evidence="6">
    <location>
        <begin position="47"/>
        <end position="67"/>
    </location>
</feature>
<feature type="domain" description="Metallo-beta-lactamase" evidence="7">
    <location>
        <begin position="509"/>
        <end position="665"/>
    </location>
</feature>
<dbReference type="GO" id="GO:0005886">
    <property type="term" value="C:plasma membrane"/>
    <property type="evidence" value="ECO:0007669"/>
    <property type="project" value="UniProtKB-SubCell"/>
</dbReference>
<keyword evidence="9" id="KW-1185">Reference proteome</keyword>
<dbReference type="InterPro" id="IPR035681">
    <property type="entry name" value="ComA-like_MBL"/>
</dbReference>
<dbReference type="CDD" id="cd07731">
    <property type="entry name" value="ComA-like_MBL-fold"/>
    <property type="match status" value="1"/>
</dbReference>
<dbReference type="InterPro" id="IPR001279">
    <property type="entry name" value="Metallo-B-lactamas"/>
</dbReference>
<keyword evidence="2" id="KW-1003">Cell membrane</keyword>
<dbReference type="Proteomes" id="UP000482578">
    <property type="component" value="Unassembled WGS sequence"/>
</dbReference>
<proteinExistence type="predicted"/>
<evidence type="ECO:0000256" key="4">
    <source>
        <dbReference type="ARBA" id="ARBA00022989"/>
    </source>
</evidence>